<dbReference type="AlphaFoldDB" id="A0A2P2J1J2"/>
<protein>
    <submittedName>
        <fullName evidence="1">Uncharacterized protein</fullName>
    </submittedName>
</protein>
<evidence type="ECO:0000313" key="1">
    <source>
        <dbReference type="EMBL" id="MBW87297.1"/>
    </source>
</evidence>
<dbReference type="EMBL" id="GGEC01006814">
    <property type="protein sequence ID" value="MBW87297.1"/>
    <property type="molecule type" value="Transcribed_RNA"/>
</dbReference>
<reference evidence="1" key="1">
    <citation type="submission" date="2018-02" db="EMBL/GenBank/DDBJ databases">
        <title>Rhizophora mucronata_Transcriptome.</title>
        <authorList>
            <person name="Meera S.P."/>
            <person name="Sreeshan A."/>
            <person name="Augustine A."/>
        </authorList>
    </citation>
    <scope>NUCLEOTIDE SEQUENCE</scope>
    <source>
        <tissue evidence="1">Leaf</tissue>
    </source>
</reference>
<accession>A0A2P2J1J2</accession>
<proteinExistence type="predicted"/>
<organism evidence="1">
    <name type="scientific">Rhizophora mucronata</name>
    <name type="common">Asiatic mangrove</name>
    <dbReference type="NCBI Taxonomy" id="61149"/>
    <lineage>
        <taxon>Eukaryota</taxon>
        <taxon>Viridiplantae</taxon>
        <taxon>Streptophyta</taxon>
        <taxon>Embryophyta</taxon>
        <taxon>Tracheophyta</taxon>
        <taxon>Spermatophyta</taxon>
        <taxon>Magnoliopsida</taxon>
        <taxon>eudicotyledons</taxon>
        <taxon>Gunneridae</taxon>
        <taxon>Pentapetalae</taxon>
        <taxon>rosids</taxon>
        <taxon>fabids</taxon>
        <taxon>Malpighiales</taxon>
        <taxon>Rhizophoraceae</taxon>
        <taxon>Rhizophora</taxon>
    </lineage>
</organism>
<name>A0A2P2J1J2_RHIMU</name>
<sequence length="43" mass="4852">MVGCRHLSCQSIRLEIFEDSLSGITVDMVLIDFAFLCLTTRNC</sequence>